<comment type="catalytic activity">
    <reaction evidence="12">
        <text>L-serine = pyruvate + NH4(+)</text>
        <dbReference type="Rhea" id="RHEA:19169"/>
        <dbReference type="ChEBI" id="CHEBI:15361"/>
        <dbReference type="ChEBI" id="CHEBI:28938"/>
        <dbReference type="ChEBI" id="CHEBI:33384"/>
        <dbReference type="EC" id="4.3.1.17"/>
    </reaction>
</comment>
<dbReference type="Proteomes" id="UP000682733">
    <property type="component" value="Unassembled WGS sequence"/>
</dbReference>
<organism evidence="15 18">
    <name type="scientific">Didymodactylos carnosus</name>
    <dbReference type="NCBI Taxonomy" id="1234261"/>
    <lineage>
        <taxon>Eukaryota</taxon>
        <taxon>Metazoa</taxon>
        <taxon>Spiralia</taxon>
        <taxon>Gnathifera</taxon>
        <taxon>Rotifera</taxon>
        <taxon>Eurotatoria</taxon>
        <taxon>Bdelloidea</taxon>
        <taxon>Philodinida</taxon>
        <taxon>Philodinidae</taxon>
        <taxon>Didymodactylos</taxon>
    </lineage>
</organism>
<evidence type="ECO:0000256" key="12">
    <source>
        <dbReference type="ARBA" id="ARBA00049406"/>
    </source>
</evidence>
<dbReference type="GO" id="GO:0004794">
    <property type="term" value="F:threonine deaminase activity"/>
    <property type="evidence" value="ECO:0007669"/>
    <property type="project" value="TreeGrafter"/>
</dbReference>
<gene>
    <name evidence="15" type="ORF">GPM918_LOCUS24559</name>
    <name evidence="14" type="ORF">OVA965_LOCUS23292</name>
    <name evidence="16" type="ORF">SRO942_LOCUS24563</name>
    <name evidence="17" type="ORF">TMI583_LOCUS24010</name>
</gene>
<keyword evidence="9" id="KW-0456">Lyase</keyword>
<evidence type="ECO:0000256" key="5">
    <source>
        <dbReference type="ARBA" id="ARBA00012093"/>
    </source>
</evidence>
<dbReference type="PANTHER" id="PTHR48078">
    <property type="entry name" value="THREONINE DEHYDRATASE, MITOCHONDRIAL-RELATED"/>
    <property type="match status" value="1"/>
</dbReference>
<feature type="domain" description="Tryptophan synthase beta chain-like PALP" evidence="13">
    <location>
        <begin position="1"/>
        <end position="252"/>
    </location>
</feature>
<dbReference type="InterPro" id="IPR050147">
    <property type="entry name" value="Ser/Thr_Dehydratase"/>
</dbReference>
<evidence type="ECO:0000256" key="9">
    <source>
        <dbReference type="ARBA" id="ARBA00023239"/>
    </source>
</evidence>
<dbReference type="Proteomes" id="UP000663829">
    <property type="component" value="Unassembled WGS sequence"/>
</dbReference>
<keyword evidence="7" id="KW-0963">Cytoplasm</keyword>
<dbReference type="GO" id="GO:0006565">
    <property type="term" value="P:L-serine catabolic process"/>
    <property type="evidence" value="ECO:0007669"/>
    <property type="project" value="TreeGrafter"/>
</dbReference>
<dbReference type="GO" id="GO:0006567">
    <property type="term" value="P:L-threonine catabolic process"/>
    <property type="evidence" value="ECO:0007669"/>
    <property type="project" value="TreeGrafter"/>
</dbReference>
<dbReference type="GO" id="GO:0009097">
    <property type="term" value="P:isoleucine biosynthetic process"/>
    <property type="evidence" value="ECO:0007669"/>
    <property type="project" value="TreeGrafter"/>
</dbReference>
<dbReference type="GO" id="GO:0005737">
    <property type="term" value="C:cytoplasm"/>
    <property type="evidence" value="ECO:0007669"/>
    <property type="project" value="UniProtKB-SubCell"/>
</dbReference>
<evidence type="ECO:0000256" key="6">
    <source>
        <dbReference type="ARBA" id="ARBA00022432"/>
    </source>
</evidence>
<dbReference type="InterPro" id="IPR001926">
    <property type="entry name" value="TrpB-like_PALP"/>
</dbReference>
<dbReference type="GO" id="GO:0003941">
    <property type="term" value="F:L-serine ammonia-lyase activity"/>
    <property type="evidence" value="ECO:0007669"/>
    <property type="project" value="UniProtKB-EC"/>
</dbReference>
<dbReference type="EMBL" id="CAJOBC010009206">
    <property type="protein sequence ID" value="CAF3981915.1"/>
    <property type="molecule type" value="Genomic_DNA"/>
</dbReference>
<reference evidence="15" key="1">
    <citation type="submission" date="2021-02" db="EMBL/GenBank/DDBJ databases">
        <authorList>
            <person name="Nowell W R."/>
        </authorList>
    </citation>
    <scope>NUCLEOTIDE SEQUENCE</scope>
</reference>
<keyword evidence="18" id="KW-1185">Reference proteome</keyword>
<dbReference type="Pfam" id="PF00291">
    <property type="entry name" value="PALP"/>
    <property type="match status" value="1"/>
</dbReference>
<comment type="cofactor">
    <cofactor evidence="1">
        <name>pyridoxal 5'-phosphate</name>
        <dbReference type="ChEBI" id="CHEBI:597326"/>
    </cofactor>
</comment>
<evidence type="ECO:0000313" key="14">
    <source>
        <dbReference type="EMBL" id="CAF1185879.1"/>
    </source>
</evidence>
<dbReference type="OrthoDB" id="7773036at2759"/>
<evidence type="ECO:0000259" key="13">
    <source>
        <dbReference type="Pfam" id="PF00291"/>
    </source>
</evidence>
<evidence type="ECO:0000256" key="11">
    <source>
        <dbReference type="ARBA" id="ARBA00042605"/>
    </source>
</evidence>
<comment type="pathway">
    <text evidence="3">Carbohydrate biosynthesis; gluconeogenesis.</text>
</comment>
<dbReference type="EMBL" id="CAJNOK010013517">
    <property type="protein sequence ID" value="CAF1185879.1"/>
    <property type="molecule type" value="Genomic_DNA"/>
</dbReference>
<dbReference type="GO" id="GO:0006094">
    <property type="term" value="P:gluconeogenesis"/>
    <property type="evidence" value="ECO:0007669"/>
    <property type="project" value="UniProtKB-KW"/>
</dbReference>
<sequence>SFKIRGVGHLCMKLKQREQQCQRVICSSGGNAGLACAYACLKLHLKSIVVTPITTSNRIRTLISEYGSEVITQGGVWNEADEFARRLVEKDEGSSVYLPPFDHEDIWIGVSSIIDELVEQLPTDMKPYAIVQSVGGGGLLNGILYGLKNYSEWSDVNVIAMETEGADCFSQALKAKQLVTLPAITSMAKSLGALTVSSKSYELSHLFNLHSYVLPDAQAVQACKQFLDDHRMLVELASGVSLAFIYSNLFNEEKKQIKLPSNCTDESPIIIIVCGGSGITMESLTQLCEQFNLN</sequence>
<dbReference type="PANTHER" id="PTHR48078:SF2">
    <property type="entry name" value="CATABOLIC L-SERINE_THREONINE DEHYDRATASE"/>
    <property type="match status" value="1"/>
</dbReference>
<evidence type="ECO:0000256" key="2">
    <source>
        <dbReference type="ARBA" id="ARBA00004496"/>
    </source>
</evidence>
<evidence type="ECO:0000256" key="8">
    <source>
        <dbReference type="ARBA" id="ARBA00022898"/>
    </source>
</evidence>
<dbReference type="FunFam" id="3.40.50.1100:FF:000040">
    <property type="entry name" value="L-serine dehydratase, putative"/>
    <property type="match status" value="1"/>
</dbReference>
<comment type="similarity">
    <text evidence="4">Belongs to the serine/threonine dehydratase family.</text>
</comment>
<evidence type="ECO:0000256" key="10">
    <source>
        <dbReference type="ARBA" id="ARBA00041766"/>
    </source>
</evidence>
<feature type="non-terminal residue" evidence="15">
    <location>
        <position position="294"/>
    </location>
</feature>
<keyword evidence="8" id="KW-0663">Pyridoxal phosphate</keyword>
<comment type="caution">
    <text evidence="15">The sequence shown here is derived from an EMBL/GenBank/DDBJ whole genome shotgun (WGS) entry which is preliminary data.</text>
</comment>
<evidence type="ECO:0000256" key="7">
    <source>
        <dbReference type="ARBA" id="ARBA00022490"/>
    </source>
</evidence>
<name>A0A814XNE1_9BILA</name>
<evidence type="ECO:0000313" key="17">
    <source>
        <dbReference type="EMBL" id="CAF3997030.1"/>
    </source>
</evidence>
<evidence type="ECO:0000256" key="4">
    <source>
        <dbReference type="ARBA" id="ARBA00010869"/>
    </source>
</evidence>
<comment type="subcellular location">
    <subcellularLocation>
        <location evidence="2">Cytoplasm</location>
    </subcellularLocation>
</comment>
<evidence type="ECO:0000256" key="1">
    <source>
        <dbReference type="ARBA" id="ARBA00001933"/>
    </source>
</evidence>
<dbReference type="SUPFAM" id="SSF53686">
    <property type="entry name" value="Tryptophan synthase beta subunit-like PLP-dependent enzymes"/>
    <property type="match status" value="1"/>
</dbReference>
<evidence type="ECO:0000256" key="3">
    <source>
        <dbReference type="ARBA" id="ARBA00004742"/>
    </source>
</evidence>
<dbReference type="Gene3D" id="3.40.50.1100">
    <property type="match status" value="2"/>
</dbReference>
<dbReference type="EMBL" id="CAJNOQ010009202">
    <property type="protein sequence ID" value="CAF1218314.1"/>
    <property type="molecule type" value="Genomic_DNA"/>
</dbReference>
<evidence type="ECO:0000313" key="18">
    <source>
        <dbReference type="Proteomes" id="UP000663829"/>
    </source>
</evidence>
<dbReference type="Proteomes" id="UP000677228">
    <property type="component" value="Unassembled WGS sequence"/>
</dbReference>
<protein>
    <recommendedName>
        <fullName evidence="5">L-serine ammonia-lyase</fullName>
        <ecNumber evidence="5">4.3.1.17</ecNumber>
    </recommendedName>
    <alternativeName>
        <fullName evidence="10">L-serine deaminase</fullName>
    </alternativeName>
    <alternativeName>
        <fullName evidence="11">L-threonine dehydratase</fullName>
    </alternativeName>
</protein>
<proteinExistence type="inferred from homology"/>
<keyword evidence="6" id="KW-0312">Gluconeogenesis</keyword>
<accession>A0A814XNE1</accession>
<dbReference type="EC" id="4.3.1.17" evidence="5"/>
<dbReference type="AlphaFoldDB" id="A0A814XNE1"/>
<evidence type="ECO:0000313" key="15">
    <source>
        <dbReference type="EMBL" id="CAF1218314.1"/>
    </source>
</evidence>
<dbReference type="InterPro" id="IPR036052">
    <property type="entry name" value="TrpB-like_PALP_sf"/>
</dbReference>
<dbReference type="EMBL" id="CAJOBA010035046">
    <property type="protein sequence ID" value="CAF3997030.1"/>
    <property type="molecule type" value="Genomic_DNA"/>
</dbReference>
<evidence type="ECO:0000313" key="16">
    <source>
        <dbReference type="EMBL" id="CAF3981915.1"/>
    </source>
</evidence>
<dbReference type="Proteomes" id="UP000681722">
    <property type="component" value="Unassembled WGS sequence"/>
</dbReference>